<dbReference type="EMBL" id="JALLPJ020001360">
    <property type="protein sequence ID" value="KAL3767669.1"/>
    <property type="molecule type" value="Genomic_DNA"/>
</dbReference>
<evidence type="ECO:0000256" key="1">
    <source>
        <dbReference type="ARBA" id="ARBA00001933"/>
    </source>
</evidence>
<evidence type="ECO:0000256" key="6">
    <source>
        <dbReference type="RuleBase" id="RU004106"/>
    </source>
</evidence>
<keyword evidence="8" id="KW-0028">Amino-acid biosynthesis</keyword>
<evidence type="ECO:0000313" key="11">
    <source>
        <dbReference type="Proteomes" id="UP001530400"/>
    </source>
</evidence>
<keyword evidence="5 7" id="KW-0663">Pyridoxal phosphate</keyword>
<feature type="signal peptide" evidence="9">
    <location>
        <begin position="1"/>
        <end position="19"/>
    </location>
</feature>
<comment type="cofactor">
    <cofactor evidence="1 7">
        <name>pyridoxal 5'-phosphate</name>
        <dbReference type="ChEBI" id="CHEBI:597326"/>
    </cofactor>
</comment>
<comment type="catalytic activity">
    <reaction evidence="8">
        <text>L-leucine + 2-oxoglutarate = 4-methyl-2-oxopentanoate + L-glutamate</text>
        <dbReference type="Rhea" id="RHEA:18321"/>
        <dbReference type="ChEBI" id="CHEBI:16810"/>
        <dbReference type="ChEBI" id="CHEBI:17865"/>
        <dbReference type="ChEBI" id="CHEBI:29985"/>
        <dbReference type="ChEBI" id="CHEBI:57427"/>
        <dbReference type="EC" id="2.6.1.42"/>
    </reaction>
</comment>
<protein>
    <recommendedName>
        <fullName evidence="8">Branched-chain-amino-acid aminotransferase</fullName>
        <ecNumber evidence="8">2.6.1.42</ecNumber>
    </recommendedName>
</protein>
<keyword evidence="9" id="KW-0732">Signal</keyword>
<comment type="similarity">
    <text evidence="2 6">Belongs to the class-IV pyridoxal-phosphate-dependent aminotransferase family.</text>
</comment>
<organism evidence="10 11">
    <name type="scientific">Cyclotella atomus</name>
    <dbReference type="NCBI Taxonomy" id="382360"/>
    <lineage>
        <taxon>Eukaryota</taxon>
        <taxon>Sar</taxon>
        <taxon>Stramenopiles</taxon>
        <taxon>Ochrophyta</taxon>
        <taxon>Bacillariophyta</taxon>
        <taxon>Coscinodiscophyceae</taxon>
        <taxon>Thalassiosirophycidae</taxon>
        <taxon>Stephanodiscales</taxon>
        <taxon>Stephanodiscaceae</taxon>
        <taxon>Cyclotella</taxon>
    </lineage>
</organism>
<comment type="catalytic activity">
    <reaction evidence="8">
        <text>L-valine + 2-oxoglutarate = 3-methyl-2-oxobutanoate + L-glutamate</text>
        <dbReference type="Rhea" id="RHEA:24813"/>
        <dbReference type="ChEBI" id="CHEBI:11851"/>
        <dbReference type="ChEBI" id="CHEBI:16810"/>
        <dbReference type="ChEBI" id="CHEBI:29985"/>
        <dbReference type="ChEBI" id="CHEBI:57762"/>
        <dbReference type="EC" id="2.6.1.42"/>
    </reaction>
</comment>
<gene>
    <name evidence="10" type="ORF">ACHAWO_004371</name>
</gene>
<evidence type="ECO:0000256" key="8">
    <source>
        <dbReference type="RuleBase" id="RU004517"/>
    </source>
</evidence>
<keyword evidence="3 8" id="KW-0032">Aminotransferase</keyword>
<proteinExistence type="inferred from homology"/>
<dbReference type="SUPFAM" id="SSF56752">
    <property type="entry name" value="D-aminoacid aminotransferase-like PLP-dependent enzymes"/>
    <property type="match status" value="1"/>
</dbReference>
<dbReference type="PANTHER" id="PTHR42825:SF2">
    <property type="entry name" value="BRANCHED-CHAIN-AMINO-ACID AMINOTRANSFERASE 3, CHLOROPLASTIC-RELATED"/>
    <property type="match status" value="1"/>
</dbReference>
<keyword evidence="4 8" id="KW-0808">Transferase</keyword>
<dbReference type="PANTHER" id="PTHR42825">
    <property type="entry name" value="AMINO ACID AMINOTRANSFERASE"/>
    <property type="match status" value="1"/>
</dbReference>
<evidence type="ECO:0000256" key="9">
    <source>
        <dbReference type="SAM" id="SignalP"/>
    </source>
</evidence>
<dbReference type="GO" id="GO:0008652">
    <property type="term" value="P:amino acid biosynthetic process"/>
    <property type="evidence" value="ECO:0007669"/>
    <property type="project" value="UniProtKB-KW"/>
</dbReference>
<dbReference type="Gene3D" id="3.30.470.10">
    <property type="match status" value="1"/>
</dbReference>
<dbReference type="InterPro" id="IPR043132">
    <property type="entry name" value="BCAT-like_C"/>
</dbReference>
<evidence type="ECO:0000256" key="2">
    <source>
        <dbReference type="ARBA" id="ARBA00009320"/>
    </source>
</evidence>
<accession>A0ABD3MWK1</accession>
<evidence type="ECO:0000256" key="7">
    <source>
        <dbReference type="RuleBase" id="RU004516"/>
    </source>
</evidence>
<evidence type="ECO:0000256" key="5">
    <source>
        <dbReference type="ARBA" id="ARBA00022898"/>
    </source>
</evidence>
<dbReference type="InterPro" id="IPR001544">
    <property type="entry name" value="Aminotrans_IV"/>
</dbReference>
<keyword evidence="11" id="KW-1185">Reference proteome</keyword>
<dbReference type="InterPro" id="IPR036038">
    <property type="entry name" value="Aminotransferase-like"/>
</dbReference>
<dbReference type="EC" id="2.6.1.42" evidence="8"/>
<dbReference type="Gene3D" id="3.20.10.10">
    <property type="entry name" value="D-amino Acid Aminotransferase, subunit A, domain 2"/>
    <property type="match status" value="1"/>
</dbReference>
<dbReference type="GO" id="GO:0009082">
    <property type="term" value="P:branched-chain amino acid biosynthetic process"/>
    <property type="evidence" value="ECO:0007669"/>
    <property type="project" value="UniProtKB-KW"/>
</dbReference>
<dbReference type="PROSITE" id="PS00770">
    <property type="entry name" value="AA_TRANSFER_CLASS_4"/>
    <property type="match status" value="1"/>
</dbReference>
<dbReference type="InterPro" id="IPR018300">
    <property type="entry name" value="Aminotrans_IV_CS"/>
</dbReference>
<name>A0ABD3MWK1_9STRA</name>
<dbReference type="GO" id="GO:0004084">
    <property type="term" value="F:branched-chain-amino-acid transaminase activity"/>
    <property type="evidence" value="ECO:0007669"/>
    <property type="project" value="UniProtKB-EC"/>
</dbReference>
<evidence type="ECO:0000313" key="10">
    <source>
        <dbReference type="EMBL" id="KAL3767669.1"/>
    </source>
</evidence>
<dbReference type="InterPro" id="IPR043131">
    <property type="entry name" value="BCAT-like_N"/>
</dbReference>
<comment type="caution">
    <text evidence="10">The sequence shown here is derived from an EMBL/GenBank/DDBJ whole genome shotgun (WGS) entry which is preliminary data.</text>
</comment>
<dbReference type="AlphaFoldDB" id="A0ABD3MWK1"/>
<dbReference type="Pfam" id="PF01063">
    <property type="entry name" value="Aminotran_4"/>
    <property type="match status" value="1"/>
</dbReference>
<reference evidence="10 11" key="1">
    <citation type="submission" date="2024-10" db="EMBL/GenBank/DDBJ databases">
        <title>Updated reference genomes for cyclostephanoid diatoms.</title>
        <authorList>
            <person name="Roberts W.R."/>
            <person name="Alverson A.J."/>
        </authorList>
    </citation>
    <scope>NUCLEOTIDE SEQUENCE [LARGE SCALE GENOMIC DNA]</scope>
    <source>
        <strain evidence="10 11">AJA010-31</strain>
    </source>
</reference>
<evidence type="ECO:0000256" key="4">
    <source>
        <dbReference type="ARBA" id="ARBA00022679"/>
    </source>
</evidence>
<comment type="catalytic activity">
    <reaction evidence="8">
        <text>L-isoleucine + 2-oxoglutarate = (S)-3-methyl-2-oxopentanoate + L-glutamate</text>
        <dbReference type="Rhea" id="RHEA:24801"/>
        <dbReference type="ChEBI" id="CHEBI:16810"/>
        <dbReference type="ChEBI" id="CHEBI:29985"/>
        <dbReference type="ChEBI" id="CHEBI:35146"/>
        <dbReference type="ChEBI" id="CHEBI:58045"/>
        <dbReference type="EC" id="2.6.1.42"/>
    </reaction>
</comment>
<dbReference type="Proteomes" id="UP001530400">
    <property type="component" value="Unassembled WGS sequence"/>
</dbReference>
<evidence type="ECO:0000256" key="3">
    <source>
        <dbReference type="ARBA" id="ARBA00022576"/>
    </source>
</evidence>
<keyword evidence="8" id="KW-0100">Branched-chain amino acid biosynthesis</keyword>
<feature type="chain" id="PRO_5044844333" description="Branched-chain-amino-acid aminotransferase" evidence="9">
    <location>
        <begin position="20"/>
        <end position="470"/>
    </location>
</feature>
<dbReference type="InterPro" id="IPR005786">
    <property type="entry name" value="B_amino_transII"/>
</dbReference>
<sequence>MLLQSIVVVLLSSAHKSSSFSLQPARQRSQTALFSSESTNMKLPPPPKDNIDFQSLPWNLNLPDQHYYLHLTTTPVEGWTANHYDPSTDGGALTSKSGDGKLKSLHHYSQTPLKLNPATTSINYGTTIWEGLACRRSPTTGKALVFRPQKNYARFCKGADAMCLPPPSYEMFMRAVQLVVESNIDLLPPAPELDPETGVPLGGAKLYVRPMLMGTGQQLGLHVSPEISLVFYVSPTGSYFKGKTMGGLKLHLERKRSRAARGGTGNVKCCGNYAVTMRPLLDAKKLGFDDNLYLELDTYHNSSLHEAVLQELSAANIFLVLKTGEIVTPSLDRGTILPGVTRDSILELAKAYKDELQPILAKSIGVDSSDVTVTVCERDVLVKDLSNAVEVFITGTAAEVVPVQSISTSGDEEESFSAKFPHGESEAGPVTSKLLDMLREVLAEKRSCDATKDWLCDVYESPEGFRKAGS</sequence>